<sequence>MSAAWKISLGLLLVALSWSLYGWQTQRRLPQVPFPSKAFVPVWTPTKAPVPTDRPGEVLLFFSPDDCGQTVARTAAFWVEGARALGYRVVGILEDRSRELARRYAAVMGFPFAVWWDSVGWYGRHYGALALPRALVRREGRVVGELGPEALRTVRGVESVRLLLAAYFREDLSVLKNQPEGGEL</sequence>
<dbReference type="AlphaFoldDB" id="A0A1M6XTS1"/>
<evidence type="ECO:0008006" key="3">
    <source>
        <dbReference type="Google" id="ProtNLM"/>
    </source>
</evidence>
<gene>
    <name evidence="1" type="ORF">SAMN04488087_2708</name>
</gene>
<proteinExistence type="predicted"/>
<organism evidence="1 2">
    <name type="scientific">Rhodothermus profundi</name>
    <dbReference type="NCBI Taxonomy" id="633813"/>
    <lineage>
        <taxon>Bacteria</taxon>
        <taxon>Pseudomonadati</taxon>
        <taxon>Rhodothermota</taxon>
        <taxon>Rhodothermia</taxon>
        <taxon>Rhodothermales</taxon>
        <taxon>Rhodothermaceae</taxon>
        <taxon>Rhodothermus</taxon>
    </lineage>
</organism>
<evidence type="ECO:0000313" key="1">
    <source>
        <dbReference type="EMBL" id="SHL09269.1"/>
    </source>
</evidence>
<protein>
    <recommendedName>
        <fullName evidence="3">AhpC/TSA family protein</fullName>
    </recommendedName>
</protein>
<dbReference type="Gene3D" id="3.40.30.10">
    <property type="entry name" value="Glutaredoxin"/>
    <property type="match status" value="1"/>
</dbReference>
<evidence type="ECO:0000313" key="2">
    <source>
        <dbReference type="Proteomes" id="UP000185812"/>
    </source>
</evidence>
<dbReference type="SUPFAM" id="SSF52833">
    <property type="entry name" value="Thioredoxin-like"/>
    <property type="match status" value="1"/>
</dbReference>
<dbReference type="STRING" id="633813.SAMN04488087_2708"/>
<dbReference type="EMBL" id="FRAU01000012">
    <property type="protein sequence ID" value="SHL09269.1"/>
    <property type="molecule type" value="Genomic_DNA"/>
</dbReference>
<dbReference type="RefSeq" id="WP_072716504.1">
    <property type="nucleotide sequence ID" value="NZ_FRAU01000012.1"/>
</dbReference>
<name>A0A1M6XTS1_9BACT</name>
<accession>A0A1M6XTS1</accession>
<keyword evidence="2" id="KW-1185">Reference proteome</keyword>
<dbReference type="InterPro" id="IPR036249">
    <property type="entry name" value="Thioredoxin-like_sf"/>
</dbReference>
<reference evidence="2" key="1">
    <citation type="submission" date="2016-11" db="EMBL/GenBank/DDBJ databases">
        <authorList>
            <person name="Varghese N."/>
            <person name="Submissions S."/>
        </authorList>
    </citation>
    <scope>NUCLEOTIDE SEQUENCE [LARGE SCALE GENOMIC DNA]</scope>
    <source>
        <strain evidence="2">DSM 22212</strain>
    </source>
</reference>
<dbReference type="Proteomes" id="UP000185812">
    <property type="component" value="Unassembled WGS sequence"/>
</dbReference>